<gene>
    <name evidence="1" type="ORF">M408DRAFT_333544</name>
</gene>
<reference evidence="2" key="2">
    <citation type="submission" date="2015-01" db="EMBL/GenBank/DDBJ databases">
        <title>Evolutionary Origins and Diversification of the Mycorrhizal Mutualists.</title>
        <authorList>
            <consortium name="DOE Joint Genome Institute"/>
            <consortium name="Mycorrhizal Genomics Consortium"/>
            <person name="Kohler A."/>
            <person name="Kuo A."/>
            <person name="Nagy L.G."/>
            <person name="Floudas D."/>
            <person name="Copeland A."/>
            <person name="Barry K.W."/>
            <person name="Cichocki N."/>
            <person name="Veneault-Fourrey C."/>
            <person name="LaButti K."/>
            <person name="Lindquist E.A."/>
            <person name="Lipzen A."/>
            <person name="Lundell T."/>
            <person name="Morin E."/>
            <person name="Murat C."/>
            <person name="Riley R."/>
            <person name="Ohm R."/>
            <person name="Sun H."/>
            <person name="Tunlid A."/>
            <person name="Henrissat B."/>
            <person name="Grigoriev I.V."/>
            <person name="Hibbett D.S."/>
            <person name="Martin F."/>
        </authorList>
    </citation>
    <scope>NUCLEOTIDE SEQUENCE [LARGE SCALE GENOMIC DNA]</scope>
    <source>
        <strain evidence="2">MAFF 305830</strain>
    </source>
</reference>
<name>A0A0C3AMN3_SERVB</name>
<dbReference type="HOGENOM" id="CLU_3130008_0_0_1"/>
<protein>
    <submittedName>
        <fullName evidence="1">Uncharacterized protein</fullName>
    </submittedName>
</protein>
<reference evidence="1 2" key="1">
    <citation type="submission" date="2014-04" db="EMBL/GenBank/DDBJ databases">
        <authorList>
            <consortium name="DOE Joint Genome Institute"/>
            <person name="Kuo A."/>
            <person name="Zuccaro A."/>
            <person name="Kohler A."/>
            <person name="Nagy L.G."/>
            <person name="Floudas D."/>
            <person name="Copeland A."/>
            <person name="Barry K.W."/>
            <person name="Cichocki N."/>
            <person name="Veneault-Fourrey C."/>
            <person name="LaButti K."/>
            <person name="Lindquist E.A."/>
            <person name="Lipzen A."/>
            <person name="Lundell T."/>
            <person name="Morin E."/>
            <person name="Murat C."/>
            <person name="Sun H."/>
            <person name="Tunlid A."/>
            <person name="Henrissat B."/>
            <person name="Grigoriev I.V."/>
            <person name="Hibbett D.S."/>
            <person name="Martin F."/>
            <person name="Nordberg H.P."/>
            <person name="Cantor M.N."/>
            <person name="Hua S.X."/>
        </authorList>
    </citation>
    <scope>NUCLEOTIDE SEQUENCE [LARGE SCALE GENOMIC DNA]</scope>
    <source>
        <strain evidence="1 2">MAFF 305830</strain>
    </source>
</reference>
<keyword evidence="2" id="KW-1185">Reference proteome</keyword>
<evidence type="ECO:0000313" key="2">
    <source>
        <dbReference type="Proteomes" id="UP000054097"/>
    </source>
</evidence>
<dbReference type="EMBL" id="KN824387">
    <property type="protein sequence ID" value="KIM21284.1"/>
    <property type="molecule type" value="Genomic_DNA"/>
</dbReference>
<proteinExistence type="predicted"/>
<dbReference type="Proteomes" id="UP000054097">
    <property type="component" value="Unassembled WGS sequence"/>
</dbReference>
<dbReference type="AlphaFoldDB" id="A0A0C3AMN3"/>
<organism evidence="1 2">
    <name type="scientific">Serendipita vermifera MAFF 305830</name>
    <dbReference type="NCBI Taxonomy" id="933852"/>
    <lineage>
        <taxon>Eukaryota</taxon>
        <taxon>Fungi</taxon>
        <taxon>Dikarya</taxon>
        <taxon>Basidiomycota</taxon>
        <taxon>Agaricomycotina</taxon>
        <taxon>Agaricomycetes</taxon>
        <taxon>Sebacinales</taxon>
        <taxon>Serendipitaceae</taxon>
        <taxon>Serendipita</taxon>
    </lineage>
</organism>
<sequence length="50" mass="5491">MLVKFRGFIFDKVLRLEGEAGGAGRRDDRSKAVIHFVVRFGCAHTAGPAM</sequence>
<evidence type="ECO:0000313" key="1">
    <source>
        <dbReference type="EMBL" id="KIM21284.1"/>
    </source>
</evidence>
<accession>A0A0C3AMN3</accession>
<feature type="non-terminal residue" evidence="1">
    <location>
        <position position="50"/>
    </location>
</feature>